<dbReference type="RefSeq" id="XP_056860513.1">
    <property type="nucleotide sequence ID" value="XM_057004533.1"/>
</dbReference>
<gene>
    <name evidence="3" type="primary">LOC130509006</name>
</gene>
<keyword evidence="3" id="KW-0648">Protein biosynthesis</keyword>
<dbReference type="SUPFAM" id="SSF48371">
    <property type="entry name" value="ARM repeat"/>
    <property type="match status" value="1"/>
</dbReference>
<keyword evidence="2" id="KW-1185">Reference proteome</keyword>
<dbReference type="Pfam" id="PF02854">
    <property type="entry name" value="MIF4G"/>
    <property type="match status" value="1"/>
</dbReference>
<evidence type="ECO:0000259" key="1">
    <source>
        <dbReference type="SMART" id="SM00543"/>
    </source>
</evidence>
<accession>A0A9W3DAT3</accession>
<dbReference type="PANTHER" id="PTHR23253">
    <property type="entry name" value="EUKARYOTIC TRANSLATION INITIATION FACTOR 4 GAMMA"/>
    <property type="match status" value="1"/>
</dbReference>
<dbReference type="GeneID" id="130509006"/>
<dbReference type="InterPro" id="IPR016024">
    <property type="entry name" value="ARM-type_fold"/>
</dbReference>
<proteinExistence type="predicted"/>
<dbReference type="Gene3D" id="1.25.40.180">
    <property type="match status" value="1"/>
</dbReference>
<keyword evidence="3" id="KW-0396">Initiation factor</keyword>
<dbReference type="AlphaFoldDB" id="A0A9W3DAT3"/>
<dbReference type="InterPro" id="IPR003890">
    <property type="entry name" value="MIF4G-like_typ-3"/>
</dbReference>
<evidence type="ECO:0000313" key="3">
    <source>
        <dbReference type="RefSeq" id="XP_056860513.1"/>
    </source>
</evidence>
<dbReference type="SMART" id="SM00543">
    <property type="entry name" value="MIF4G"/>
    <property type="match status" value="1"/>
</dbReference>
<evidence type="ECO:0000313" key="2">
    <source>
        <dbReference type="Proteomes" id="UP000504610"/>
    </source>
</evidence>
<dbReference type="PANTHER" id="PTHR23253:SF53">
    <property type="entry name" value="EUKARYOTIC TRANSLATION INITIATION FACTOR ISOFORM 4G-1"/>
    <property type="match status" value="1"/>
</dbReference>
<feature type="domain" description="MIF4G" evidence="1">
    <location>
        <begin position="8"/>
        <end position="212"/>
    </location>
</feature>
<dbReference type="GO" id="GO:0003743">
    <property type="term" value="F:translation initiation factor activity"/>
    <property type="evidence" value="ECO:0007669"/>
    <property type="project" value="UniProtKB-KW"/>
</dbReference>
<dbReference type="GO" id="GO:0003729">
    <property type="term" value="F:mRNA binding"/>
    <property type="evidence" value="ECO:0007669"/>
    <property type="project" value="TreeGrafter"/>
</dbReference>
<reference evidence="3" key="2">
    <citation type="submission" date="2025-08" db="UniProtKB">
        <authorList>
            <consortium name="RefSeq"/>
        </authorList>
    </citation>
    <scope>IDENTIFICATION</scope>
    <source>
        <tissue evidence="3">Leaf</tissue>
    </source>
</reference>
<name>A0A9W3DAT3_RAPSA</name>
<organism evidence="2 3">
    <name type="scientific">Raphanus sativus</name>
    <name type="common">Radish</name>
    <name type="synonym">Raphanus raphanistrum var. sativus</name>
    <dbReference type="NCBI Taxonomy" id="3726"/>
    <lineage>
        <taxon>Eukaryota</taxon>
        <taxon>Viridiplantae</taxon>
        <taxon>Streptophyta</taxon>
        <taxon>Embryophyta</taxon>
        <taxon>Tracheophyta</taxon>
        <taxon>Spermatophyta</taxon>
        <taxon>Magnoliopsida</taxon>
        <taxon>eudicotyledons</taxon>
        <taxon>Gunneridae</taxon>
        <taxon>Pentapetalae</taxon>
        <taxon>rosids</taxon>
        <taxon>malvids</taxon>
        <taxon>Brassicales</taxon>
        <taxon>Brassicaceae</taxon>
        <taxon>Brassiceae</taxon>
        <taxon>Raphanus</taxon>
    </lineage>
</organism>
<dbReference type="Proteomes" id="UP000504610">
    <property type="component" value="Chromosome 3"/>
</dbReference>
<protein>
    <submittedName>
        <fullName evidence="3">Eukaryotic translation initiation factor isoform X2</fullName>
    </submittedName>
</protein>
<sequence>MTFKTTALEKRNWTMVKIAEEKYDHLMIKIINSCTTSDILEELTTLIFDKAILDPTFCPMYAKLCSDICDKLPTFQPTEPGARIVSFKKVLYNLCQSVFEGAEEIKELRVYPSDQKEKEMMLKLQTLGNIRFIGELRNQKVLLGADEKICPPEENVEALCLFLKTIGKKPLRSKWINYAYLSHLKTVSNHPQLVTPQKYMIWETINYLRFNGWP</sequence>
<dbReference type="GO" id="GO:0016281">
    <property type="term" value="C:eukaryotic translation initiation factor 4F complex"/>
    <property type="evidence" value="ECO:0007669"/>
    <property type="project" value="TreeGrafter"/>
</dbReference>
<reference evidence="2" key="1">
    <citation type="journal article" date="2019" name="Database">
        <title>The radish genome database (RadishGD): an integrated information resource for radish genomics.</title>
        <authorList>
            <person name="Yu H.J."/>
            <person name="Baek S."/>
            <person name="Lee Y.J."/>
            <person name="Cho A."/>
            <person name="Mun J.H."/>
        </authorList>
    </citation>
    <scope>NUCLEOTIDE SEQUENCE [LARGE SCALE GENOMIC DNA]</scope>
    <source>
        <strain evidence="2">cv. WK10039</strain>
    </source>
</reference>